<dbReference type="Proteomes" id="UP000597613">
    <property type="component" value="Unassembled WGS sequence"/>
</dbReference>
<reference evidence="2 3" key="1">
    <citation type="submission" date="2020-08" db="EMBL/GenBank/DDBJ databases">
        <title>Putative novel bacterial strains isolated from necrotic wheat leaf tissues caused by Xanthomonas translucens.</title>
        <authorList>
            <person name="Tambong J.T."/>
        </authorList>
    </citation>
    <scope>NUCLEOTIDE SEQUENCE [LARGE SCALE GENOMIC DNA]</scope>
    <source>
        <strain evidence="3">DOAB 1063</strain>
    </source>
</reference>
<dbReference type="RefSeq" id="WP_187503890.1">
    <property type="nucleotide sequence ID" value="NZ_CP162536.1"/>
</dbReference>
<evidence type="ECO:0000313" key="3">
    <source>
        <dbReference type="Proteomes" id="UP000597613"/>
    </source>
</evidence>
<evidence type="ECO:0000256" key="1">
    <source>
        <dbReference type="SAM" id="Phobius"/>
    </source>
</evidence>
<gene>
    <name evidence="2" type="ORF">H8S47_10905</name>
</gene>
<feature type="transmembrane region" description="Helical" evidence="1">
    <location>
        <begin position="37"/>
        <end position="57"/>
    </location>
</feature>
<organism evidence="2 3">
    <name type="scientific">Sphingomonas albertensis</name>
    <dbReference type="NCBI Taxonomy" id="2762591"/>
    <lineage>
        <taxon>Bacteria</taxon>
        <taxon>Pseudomonadati</taxon>
        <taxon>Pseudomonadota</taxon>
        <taxon>Alphaproteobacteria</taxon>
        <taxon>Sphingomonadales</taxon>
        <taxon>Sphingomonadaceae</taxon>
        <taxon>Sphingomonas</taxon>
    </lineage>
</organism>
<keyword evidence="3" id="KW-1185">Reference proteome</keyword>
<dbReference type="EMBL" id="JACONT010000021">
    <property type="protein sequence ID" value="MBC3942185.1"/>
    <property type="molecule type" value="Genomic_DNA"/>
</dbReference>
<comment type="caution">
    <text evidence="2">The sequence shown here is derived from an EMBL/GenBank/DDBJ whole genome shotgun (WGS) entry which is preliminary data.</text>
</comment>
<proteinExistence type="predicted"/>
<name>A0ABR7AP04_9SPHN</name>
<protein>
    <submittedName>
        <fullName evidence="2">Uncharacterized protein</fullName>
    </submittedName>
</protein>
<evidence type="ECO:0000313" key="2">
    <source>
        <dbReference type="EMBL" id="MBC3942185.1"/>
    </source>
</evidence>
<accession>A0ABR7AP04</accession>
<keyword evidence="1" id="KW-0812">Transmembrane</keyword>
<sequence length="58" mass="5961">MTETQGDLLGSLIVLVSTGLLLTAVHRASSSRDAPEVRSLVIASVILSVMGVAVVILT</sequence>
<keyword evidence="1" id="KW-0472">Membrane</keyword>
<keyword evidence="1" id="KW-1133">Transmembrane helix</keyword>